<proteinExistence type="predicted"/>
<dbReference type="AlphaFoldDB" id="A0A381UQN7"/>
<organism evidence="1">
    <name type="scientific">marine metagenome</name>
    <dbReference type="NCBI Taxonomy" id="408172"/>
    <lineage>
        <taxon>unclassified sequences</taxon>
        <taxon>metagenomes</taxon>
        <taxon>ecological metagenomes</taxon>
    </lineage>
</organism>
<protein>
    <submittedName>
        <fullName evidence="1">Uncharacterized protein</fullName>
    </submittedName>
</protein>
<sequence length="44" mass="4831">MFEGGSIIKGQIGGTVIFSVPRLAQKYAYRFSAKCEAVRFAAFN</sequence>
<evidence type="ECO:0000313" key="1">
    <source>
        <dbReference type="EMBL" id="SVA30482.1"/>
    </source>
</evidence>
<accession>A0A381UQN7</accession>
<dbReference type="EMBL" id="UINC01006931">
    <property type="protein sequence ID" value="SVA30482.1"/>
    <property type="molecule type" value="Genomic_DNA"/>
</dbReference>
<gene>
    <name evidence="1" type="ORF">METZ01_LOCUS83336</name>
</gene>
<reference evidence="1" key="1">
    <citation type="submission" date="2018-05" db="EMBL/GenBank/DDBJ databases">
        <authorList>
            <person name="Lanie J.A."/>
            <person name="Ng W.-L."/>
            <person name="Kazmierczak K.M."/>
            <person name="Andrzejewski T.M."/>
            <person name="Davidsen T.M."/>
            <person name="Wayne K.J."/>
            <person name="Tettelin H."/>
            <person name="Glass J.I."/>
            <person name="Rusch D."/>
            <person name="Podicherti R."/>
            <person name="Tsui H.-C.T."/>
            <person name="Winkler M.E."/>
        </authorList>
    </citation>
    <scope>NUCLEOTIDE SEQUENCE</scope>
</reference>
<name>A0A381UQN7_9ZZZZ</name>